<dbReference type="GO" id="GO:0006261">
    <property type="term" value="P:DNA-templated DNA replication"/>
    <property type="evidence" value="ECO:0007669"/>
    <property type="project" value="TreeGrafter"/>
</dbReference>
<feature type="region of interest" description="Disordered" evidence="3">
    <location>
        <begin position="1"/>
        <end position="59"/>
    </location>
</feature>
<reference evidence="5 6" key="1">
    <citation type="submission" date="2014-04" db="EMBL/GenBank/DDBJ databases">
        <authorList>
            <consortium name="DOE Joint Genome Institute"/>
            <person name="Kuo A."/>
            <person name="Kohler A."/>
            <person name="Jargeat P."/>
            <person name="Nagy L.G."/>
            <person name="Floudas D."/>
            <person name="Copeland A."/>
            <person name="Barry K.W."/>
            <person name="Cichocki N."/>
            <person name="Veneault-Fourrey C."/>
            <person name="LaButti K."/>
            <person name="Lindquist E.A."/>
            <person name="Lipzen A."/>
            <person name="Lundell T."/>
            <person name="Morin E."/>
            <person name="Murat C."/>
            <person name="Sun H."/>
            <person name="Tunlid A."/>
            <person name="Henrissat B."/>
            <person name="Grigoriev I.V."/>
            <person name="Hibbett D.S."/>
            <person name="Martin F."/>
            <person name="Nordberg H.P."/>
            <person name="Cantor M.N."/>
            <person name="Hua S.X."/>
        </authorList>
    </citation>
    <scope>NUCLEOTIDE SEQUENCE [LARGE SCALE GENOMIC DNA]</scope>
    <source>
        <strain evidence="5 6">Ve08.2h10</strain>
    </source>
</reference>
<proteinExistence type="predicted"/>
<comment type="subcellular location">
    <subcellularLocation>
        <location evidence="1">Nucleus</location>
    </subcellularLocation>
</comment>
<feature type="compositionally biased region" description="Low complexity" evidence="3">
    <location>
        <begin position="237"/>
        <end position="249"/>
    </location>
</feature>
<dbReference type="InParanoid" id="A0A0D0ECM7"/>
<dbReference type="InterPro" id="IPR050568">
    <property type="entry name" value="Transcr_DNA_Rep_Reg"/>
</dbReference>
<dbReference type="PANTHER" id="PTHR10252">
    <property type="entry name" value="HISTONE-LIKE TRANSCRIPTION FACTOR CCAAT-RELATED"/>
    <property type="match status" value="1"/>
</dbReference>
<sequence>MLPDDPSSQFQGSSIYNLPTDSEGEAEVDELESDTEDEPGASASATASQKKAGKRVGERVPGSTLLPISRVENIIQADGITSNLSMSKEAAFVLSIAAEEFIKRMAQAGHRQASATCRNIVNYTDMASSTQQYQEFMFLQDTIPEPMSLSAAIDRRQAKEKEDLETNPAMSSTINPQSTPPAPMFPGSQLNGKSKVKSCPSNRKEKANTSASASSQGDHRKQPMMNDRPDDPLSTNVVRSSSGRVIRSTRATRQGMGDDASGVMNGSTQSREEDSWSGSTSPRRPSASHQSPYDIHDSTPQSFAPPWPGQFTGPASGFLQDPQGTFGRMTQNPGRTIYSQQSRPENVSQR</sequence>
<evidence type="ECO:0000256" key="1">
    <source>
        <dbReference type="ARBA" id="ARBA00004123"/>
    </source>
</evidence>
<feature type="compositionally biased region" description="Low complexity" evidence="3">
    <location>
        <begin position="41"/>
        <end position="50"/>
    </location>
</feature>
<evidence type="ECO:0000256" key="2">
    <source>
        <dbReference type="ARBA" id="ARBA00023242"/>
    </source>
</evidence>
<evidence type="ECO:0000256" key="3">
    <source>
        <dbReference type="SAM" id="MobiDB-lite"/>
    </source>
</evidence>
<dbReference type="SUPFAM" id="SSF47113">
    <property type="entry name" value="Histone-fold"/>
    <property type="match status" value="1"/>
</dbReference>
<feature type="compositionally biased region" description="Polar residues" evidence="3">
    <location>
        <begin position="328"/>
        <end position="350"/>
    </location>
</feature>
<dbReference type="GO" id="GO:0046982">
    <property type="term" value="F:protein heterodimerization activity"/>
    <property type="evidence" value="ECO:0007669"/>
    <property type="project" value="InterPro"/>
</dbReference>
<dbReference type="STRING" id="930991.A0A0D0ECM7"/>
<dbReference type="AlphaFoldDB" id="A0A0D0ECM7"/>
<keyword evidence="2" id="KW-0539">Nucleus</keyword>
<dbReference type="EMBL" id="KN824854">
    <property type="protein sequence ID" value="KIK99640.1"/>
    <property type="molecule type" value="Genomic_DNA"/>
</dbReference>
<dbReference type="HOGENOM" id="CLU_042061_0_0_1"/>
<feature type="domain" description="Transcription factor CBF/NF-Y/archaeal histone" evidence="4">
    <location>
        <begin position="65"/>
        <end position="128"/>
    </location>
</feature>
<organism evidence="5 6">
    <name type="scientific">Paxillus rubicundulus Ve08.2h10</name>
    <dbReference type="NCBI Taxonomy" id="930991"/>
    <lineage>
        <taxon>Eukaryota</taxon>
        <taxon>Fungi</taxon>
        <taxon>Dikarya</taxon>
        <taxon>Basidiomycota</taxon>
        <taxon>Agaricomycotina</taxon>
        <taxon>Agaricomycetes</taxon>
        <taxon>Agaricomycetidae</taxon>
        <taxon>Boletales</taxon>
        <taxon>Paxilineae</taxon>
        <taxon>Paxillaceae</taxon>
        <taxon>Paxillus</taxon>
    </lineage>
</organism>
<dbReference type="Gene3D" id="1.10.20.10">
    <property type="entry name" value="Histone, subunit A"/>
    <property type="match status" value="1"/>
</dbReference>
<dbReference type="InterPro" id="IPR003958">
    <property type="entry name" value="CBFA_NFYB_domain"/>
</dbReference>
<name>A0A0D0ECM7_9AGAM</name>
<feature type="compositionally biased region" description="Basic and acidic residues" evidence="3">
    <location>
        <begin position="154"/>
        <end position="164"/>
    </location>
</feature>
<gene>
    <name evidence="5" type="ORF">PAXRUDRAFT_30397</name>
</gene>
<dbReference type="InterPro" id="IPR009072">
    <property type="entry name" value="Histone-fold"/>
</dbReference>
<dbReference type="Proteomes" id="UP000054538">
    <property type="component" value="Unassembled WGS sequence"/>
</dbReference>
<evidence type="ECO:0000259" key="4">
    <source>
        <dbReference type="Pfam" id="PF00808"/>
    </source>
</evidence>
<feature type="region of interest" description="Disordered" evidence="3">
    <location>
        <begin position="154"/>
        <end position="350"/>
    </location>
</feature>
<feature type="compositionally biased region" description="Basic and acidic residues" evidence="3">
    <location>
        <begin position="217"/>
        <end position="231"/>
    </location>
</feature>
<dbReference type="OrthoDB" id="636685at2759"/>
<dbReference type="GO" id="GO:0008623">
    <property type="term" value="C:CHRAC"/>
    <property type="evidence" value="ECO:0007669"/>
    <property type="project" value="TreeGrafter"/>
</dbReference>
<evidence type="ECO:0000313" key="5">
    <source>
        <dbReference type="EMBL" id="KIK99640.1"/>
    </source>
</evidence>
<feature type="compositionally biased region" description="Polar residues" evidence="3">
    <location>
        <begin position="276"/>
        <end position="291"/>
    </location>
</feature>
<feature type="compositionally biased region" description="Acidic residues" evidence="3">
    <location>
        <begin position="22"/>
        <end position="39"/>
    </location>
</feature>
<feature type="compositionally biased region" description="Polar residues" evidence="3">
    <location>
        <begin position="1"/>
        <end position="20"/>
    </location>
</feature>
<reference evidence="6" key="2">
    <citation type="submission" date="2015-01" db="EMBL/GenBank/DDBJ databases">
        <title>Evolutionary Origins and Diversification of the Mycorrhizal Mutualists.</title>
        <authorList>
            <consortium name="DOE Joint Genome Institute"/>
            <consortium name="Mycorrhizal Genomics Consortium"/>
            <person name="Kohler A."/>
            <person name="Kuo A."/>
            <person name="Nagy L.G."/>
            <person name="Floudas D."/>
            <person name="Copeland A."/>
            <person name="Barry K.W."/>
            <person name="Cichocki N."/>
            <person name="Veneault-Fourrey C."/>
            <person name="LaButti K."/>
            <person name="Lindquist E.A."/>
            <person name="Lipzen A."/>
            <person name="Lundell T."/>
            <person name="Morin E."/>
            <person name="Murat C."/>
            <person name="Riley R."/>
            <person name="Ohm R."/>
            <person name="Sun H."/>
            <person name="Tunlid A."/>
            <person name="Henrissat B."/>
            <person name="Grigoriev I.V."/>
            <person name="Hibbett D.S."/>
            <person name="Martin F."/>
        </authorList>
    </citation>
    <scope>NUCLEOTIDE SEQUENCE [LARGE SCALE GENOMIC DNA]</scope>
    <source>
        <strain evidence="6">Ve08.2h10</strain>
    </source>
</reference>
<accession>A0A0D0ECM7</accession>
<dbReference type="PANTHER" id="PTHR10252:SF54">
    <property type="entry name" value="CHROMATIN ACCESSIBILITY COMPLEX PROTEIN 1"/>
    <property type="match status" value="1"/>
</dbReference>
<keyword evidence="6" id="KW-1185">Reference proteome</keyword>
<evidence type="ECO:0000313" key="6">
    <source>
        <dbReference type="Proteomes" id="UP000054538"/>
    </source>
</evidence>
<protein>
    <recommendedName>
        <fullName evidence="4">Transcription factor CBF/NF-Y/archaeal histone domain-containing protein</fullName>
    </recommendedName>
</protein>
<dbReference type="Pfam" id="PF00808">
    <property type="entry name" value="CBFD_NFYB_HMF"/>
    <property type="match status" value="1"/>
</dbReference>
<feature type="compositionally biased region" description="Polar residues" evidence="3">
    <location>
        <begin position="168"/>
        <end position="177"/>
    </location>
</feature>